<name>A0A060Q4Y7_9ALPH</name>
<evidence type="ECO:0000313" key="6">
    <source>
        <dbReference type="EMBL" id="BAP00695.1"/>
    </source>
</evidence>
<sequence length="364" mass="40815">MASASPNDYQEWPVASPQLAHGRTVDLNPDSDVMSQLINSIFVWRLIRGDERIKIFKCLTALTPPLCQIALPLPDPQRALFCEIFLFLTRPKALQLPPNTFFAIFIFNRERRYCATTTIRSVSHPSAEALWALTFHRLRAAEPPEENPDPSVEQVPTNLLAVELEGEYAIPSDPPGDPRNCCLLSPGAWWHYPSGQIYCWMMDVDLLPLCPPGSRARTLGWFLSKMTGHGKNCADCSPRMHIDSTNALWHAQHVAEVCPCLAPCMWTKMAQRVLAVRGDASLCQLLFDEPVEAVALLESIRAPRITAPLDDVLQGRYRGESIPPVDRGWELCVFSSYVSQLFATSCPIIARRVTRHTPTPPDFQ</sequence>
<keyword evidence="4" id="KW-0426">Late protein</keyword>
<gene>
    <name evidence="6" type="primary">UL16</name>
</gene>
<keyword evidence="7" id="KW-1185">Reference proteome</keyword>
<proteinExistence type="inferred from homology"/>
<dbReference type="EMBL" id="AB825953">
    <property type="protein sequence ID" value="BAP00695.1"/>
    <property type="molecule type" value="Genomic_DNA"/>
</dbReference>
<dbReference type="KEGG" id="vg:19621658"/>
<dbReference type="GO" id="GO:0044423">
    <property type="term" value="C:virion component"/>
    <property type="evidence" value="ECO:0007669"/>
    <property type="project" value="UniProtKB-KW"/>
</dbReference>
<evidence type="ECO:0000256" key="3">
    <source>
        <dbReference type="ARBA" id="ARBA00022844"/>
    </source>
</evidence>
<dbReference type="OrthoDB" id="7959at10239"/>
<evidence type="ECO:0000313" key="7">
    <source>
        <dbReference type="Proteomes" id="UP000173965"/>
    </source>
</evidence>
<keyword evidence="1" id="KW-1048">Host nucleus</keyword>
<protein>
    <submittedName>
        <fullName evidence="6">Tegument protein UL16</fullName>
    </submittedName>
</protein>
<dbReference type="HAMAP" id="MF_04039">
    <property type="entry name" value="HSV_CEP2"/>
    <property type="match status" value="1"/>
</dbReference>
<evidence type="ECO:0000256" key="5">
    <source>
        <dbReference type="ARBA" id="ARBA00023200"/>
    </source>
</evidence>
<dbReference type="InterPro" id="IPR004286">
    <property type="entry name" value="Herpes_UL16/UL94"/>
</dbReference>
<keyword evidence="2" id="KW-0920">Virion tegument</keyword>
<keyword evidence="3" id="KW-0946">Virion</keyword>
<evidence type="ECO:0000256" key="4">
    <source>
        <dbReference type="ARBA" id="ARBA00022921"/>
    </source>
</evidence>
<keyword evidence="5" id="KW-1035">Host cytoplasm</keyword>
<organism evidence="6 7">
    <name type="scientific">Pteropodid alphaherpesvirus 1</name>
    <dbReference type="NCBI Taxonomy" id="1343901"/>
    <lineage>
        <taxon>Viruses</taxon>
        <taxon>Duplodnaviria</taxon>
        <taxon>Heunggongvirae</taxon>
        <taxon>Peploviricota</taxon>
        <taxon>Herviviricetes</taxon>
        <taxon>Herpesvirales</taxon>
        <taxon>Orthoherpesviridae</taxon>
        <taxon>Alphaherpesvirinae</taxon>
        <taxon>Simplexvirus</taxon>
        <taxon>Simplexvirus pteropodidalpha1</taxon>
    </lineage>
</organism>
<dbReference type="Proteomes" id="UP000173965">
    <property type="component" value="Segment"/>
</dbReference>
<dbReference type="Pfam" id="PF03044">
    <property type="entry name" value="Herpes_UL16"/>
    <property type="match status" value="1"/>
</dbReference>
<evidence type="ECO:0000256" key="2">
    <source>
        <dbReference type="ARBA" id="ARBA00022580"/>
    </source>
</evidence>
<accession>A0A060Q4Y7</accession>
<evidence type="ECO:0000256" key="1">
    <source>
        <dbReference type="ARBA" id="ARBA00022562"/>
    </source>
</evidence>
<dbReference type="GeneID" id="19621658"/>
<reference evidence="7" key="1">
    <citation type="journal article" date="2014" name="J. Virol.">
        <title>Isolation and characterization of a novel alphaherpesvirus in fruit bats.</title>
        <authorList>
            <person name="Sasaki M."/>
            <person name="Setiyono A."/>
            <person name="Handharyani E."/>
            <person name="Kobayashi S."/>
            <person name="Rahmadani I."/>
            <person name="Taha S."/>
            <person name="Adiani S."/>
            <person name="Subangkit M."/>
            <person name="Nakamura I."/>
            <person name="Sawa H."/>
            <person name="Kimura T."/>
        </authorList>
    </citation>
    <scope>NUCLEOTIDE SEQUENCE [LARGE SCALE GENOMIC DNA]</scope>
</reference>
<dbReference type="RefSeq" id="YP_009042078.1">
    <property type="nucleotide sequence ID" value="NC_024306.1"/>
</dbReference>